<evidence type="ECO:0000256" key="1">
    <source>
        <dbReference type="ARBA" id="ARBA00005964"/>
    </source>
</evidence>
<sequence>MTDSSAAHDVVLPLQGQIRPRRVHLPAFLPSTSPGSVLVYLGIPFAQPPVGARRWQAPQGPLPSWPSVRTSTFGADPHQDFAAMEGMYRGRTSAKTTIPRTEDCLYLNVWVPTTPCSTPRPVLVWIYGGAFAVGNCSRPLHDGARLAHESGCIVVSITYRVGAMGFLGSRALVAAAGDWPLLSVDALHTKPSATQVGAGNWGLWDIVAGLVWVQVSIGAFGGDAHNVTVFGESAGSIAIHYLLLSKAVPAGLFHKAVLQSGVVATLLPRTTHASQACWDFLVRALCPHLEGDDEAQVEYMRTRVRADQIDAALRPLIGKRPRSEYTPTRADVQRLPAAREDADEPLGVTDQWGPVWDGVLVDADFVARAMGPLPPRRELRNGRGGVVLGLCADEGTMFNFLVATSNALLEHQALFHPSLAADMAAMYGYNAGALAQPLRGRDKTERDRTAAYTCATYTGDAQFTAPILDYMVAQRQQRDDVAVYGYLLAHRPSLGMLDALTVVPEMTEDWAAFHTLDIPLVFGLTGSSSGEAHAWAGDIAQYGTDAVDEAKTASVLSEQGGMSSGERQLSMTMMRTWAAIARLEGELVLPDASVWAPLGSSRTNGDPGNIGNIELLAFGEAPQAPVPLLRESNEVRVWQTQLGEHPFAQHAPVGAALLHQRVQFWLHQPISGTSKQTCRAMQNYYGWINEPPRFLPWPQA</sequence>
<protein>
    <recommendedName>
        <fullName evidence="3">Carboxylic ester hydrolase</fullName>
        <ecNumber evidence="3">3.1.1.-</ecNumber>
    </recommendedName>
</protein>
<dbReference type="InterPro" id="IPR002018">
    <property type="entry name" value="CarbesteraseB"/>
</dbReference>
<comment type="caution">
    <text evidence="5">The sequence shown here is derived from an EMBL/GenBank/DDBJ whole genome shotgun (WGS) entry which is preliminary data.</text>
</comment>
<dbReference type="EC" id="3.1.1.-" evidence="3"/>
<dbReference type="HOGENOM" id="CLU_383155_0_0_1"/>
<feature type="domain" description="Carboxylesterase type B" evidence="4">
    <location>
        <begin position="33"/>
        <end position="179"/>
    </location>
</feature>
<dbReference type="OrthoDB" id="408631at2759"/>
<gene>
    <name evidence="5" type="ORF">PaG_03775</name>
</gene>
<dbReference type="InterPro" id="IPR019819">
    <property type="entry name" value="Carboxylesterase_B_CS"/>
</dbReference>
<evidence type="ECO:0000256" key="2">
    <source>
        <dbReference type="ARBA" id="ARBA00022801"/>
    </source>
</evidence>
<dbReference type="EMBL" id="AWNI01000012">
    <property type="protein sequence ID" value="ETS62203.1"/>
    <property type="molecule type" value="Genomic_DNA"/>
</dbReference>
<dbReference type="ESTHER" id="psea3-m9mhk2">
    <property type="family name" value="Fungal_carboxylesterase_lipase"/>
</dbReference>
<dbReference type="Gene3D" id="3.40.50.1820">
    <property type="entry name" value="alpha/beta hydrolase"/>
    <property type="match status" value="1"/>
</dbReference>
<comment type="similarity">
    <text evidence="1 3">Belongs to the type-B carboxylesterase/lipase family.</text>
</comment>
<organism evidence="5 6">
    <name type="scientific">Moesziomyces aphidis</name>
    <name type="common">Pseudozyma aphidis</name>
    <dbReference type="NCBI Taxonomy" id="84754"/>
    <lineage>
        <taxon>Eukaryota</taxon>
        <taxon>Fungi</taxon>
        <taxon>Dikarya</taxon>
        <taxon>Basidiomycota</taxon>
        <taxon>Ustilaginomycotina</taxon>
        <taxon>Ustilaginomycetes</taxon>
        <taxon>Ustilaginales</taxon>
        <taxon>Ustilaginaceae</taxon>
        <taxon>Moesziomyces</taxon>
    </lineage>
</organism>
<dbReference type="GO" id="GO:0016787">
    <property type="term" value="F:hydrolase activity"/>
    <property type="evidence" value="ECO:0007669"/>
    <property type="project" value="UniProtKB-KW"/>
</dbReference>
<feature type="domain" description="Carboxylesterase type B" evidence="4">
    <location>
        <begin position="194"/>
        <end position="526"/>
    </location>
</feature>
<dbReference type="Pfam" id="PF00135">
    <property type="entry name" value="COesterase"/>
    <property type="match status" value="2"/>
</dbReference>
<evidence type="ECO:0000313" key="5">
    <source>
        <dbReference type="EMBL" id="ETS62203.1"/>
    </source>
</evidence>
<dbReference type="PROSITE" id="PS00122">
    <property type="entry name" value="CARBOXYLESTERASE_B_1"/>
    <property type="match status" value="1"/>
</dbReference>
<evidence type="ECO:0000256" key="3">
    <source>
        <dbReference type="RuleBase" id="RU361235"/>
    </source>
</evidence>
<dbReference type="Proteomes" id="UP000019462">
    <property type="component" value="Unassembled WGS sequence"/>
</dbReference>
<dbReference type="SUPFAM" id="SSF53474">
    <property type="entry name" value="alpha/beta-Hydrolases"/>
    <property type="match status" value="1"/>
</dbReference>
<dbReference type="InterPro" id="IPR019826">
    <property type="entry name" value="Carboxylesterase_B_AS"/>
</dbReference>
<reference evidence="5 6" key="1">
    <citation type="journal article" date="2014" name="Genome Announc.">
        <title>Genome sequence of the basidiomycetous fungus Pseudozyma aphidis DSM70725, an efficient producer of biosurfactant mannosylerythritol lipids.</title>
        <authorList>
            <person name="Lorenz S."/>
            <person name="Guenther M."/>
            <person name="Grumaz C."/>
            <person name="Rupp S."/>
            <person name="Zibek S."/>
            <person name="Sohn K."/>
        </authorList>
    </citation>
    <scope>NUCLEOTIDE SEQUENCE [LARGE SCALE GENOMIC DNA]</scope>
    <source>
        <strain evidence="6">ATCC 32657 / CBS 517.83 / DSM 70725 / JCM 10318 / NBRC 10182 / NRRL Y-7954 / St-0401</strain>
    </source>
</reference>
<dbReference type="AlphaFoldDB" id="W3VKL1"/>
<keyword evidence="2 3" id="KW-0378">Hydrolase</keyword>
<accession>W3VKL1</accession>
<dbReference type="PROSITE" id="PS00941">
    <property type="entry name" value="CARBOXYLESTERASE_B_2"/>
    <property type="match status" value="1"/>
</dbReference>
<dbReference type="PANTHER" id="PTHR11559">
    <property type="entry name" value="CARBOXYLESTERASE"/>
    <property type="match status" value="1"/>
</dbReference>
<name>W3VKL1_MOEAP</name>
<dbReference type="InterPro" id="IPR050309">
    <property type="entry name" value="Type-B_Carboxylest/Lipase"/>
</dbReference>
<proteinExistence type="inferred from homology"/>
<keyword evidence="6" id="KW-1185">Reference proteome</keyword>
<evidence type="ECO:0000259" key="4">
    <source>
        <dbReference type="Pfam" id="PF00135"/>
    </source>
</evidence>
<dbReference type="InterPro" id="IPR029058">
    <property type="entry name" value="AB_hydrolase_fold"/>
</dbReference>
<evidence type="ECO:0000313" key="6">
    <source>
        <dbReference type="Proteomes" id="UP000019462"/>
    </source>
</evidence>